<dbReference type="Gene3D" id="2.60.120.40">
    <property type="match status" value="1"/>
</dbReference>
<gene>
    <name evidence="1" type="ORF">DPMN_189584</name>
</gene>
<dbReference type="Proteomes" id="UP000828390">
    <property type="component" value="Unassembled WGS sequence"/>
</dbReference>
<reference evidence="1" key="1">
    <citation type="journal article" date="2019" name="bioRxiv">
        <title>The Genome of the Zebra Mussel, Dreissena polymorpha: A Resource for Invasive Species Research.</title>
        <authorList>
            <person name="McCartney M.A."/>
            <person name="Auch B."/>
            <person name="Kono T."/>
            <person name="Mallez S."/>
            <person name="Zhang Y."/>
            <person name="Obille A."/>
            <person name="Becker A."/>
            <person name="Abrahante J.E."/>
            <person name="Garbe J."/>
            <person name="Badalamenti J.P."/>
            <person name="Herman A."/>
            <person name="Mangelson H."/>
            <person name="Liachko I."/>
            <person name="Sullivan S."/>
            <person name="Sone E.D."/>
            <person name="Koren S."/>
            <person name="Silverstein K.A.T."/>
            <person name="Beckman K.B."/>
            <person name="Gohl D.M."/>
        </authorList>
    </citation>
    <scope>NUCLEOTIDE SEQUENCE</scope>
    <source>
        <strain evidence="1">Duluth1</strain>
        <tissue evidence="1">Whole animal</tissue>
    </source>
</reference>
<keyword evidence="2" id="KW-1185">Reference proteome</keyword>
<reference evidence="1" key="2">
    <citation type="submission" date="2020-11" db="EMBL/GenBank/DDBJ databases">
        <authorList>
            <person name="McCartney M.A."/>
            <person name="Auch B."/>
            <person name="Kono T."/>
            <person name="Mallez S."/>
            <person name="Becker A."/>
            <person name="Gohl D.M."/>
            <person name="Silverstein K.A.T."/>
            <person name="Koren S."/>
            <person name="Bechman K.B."/>
            <person name="Herman A."/>
            <person name="Abrahante J.E."/>
            <person name="Garbe J."/>
        </authorList>
    </citation>
    <scope>NUCLEOTIDE SEQUENCE</scope>
    <source>
        <strain evidence="1">Duluth1</strain>
        <tissue evidence="1">Whole animal</tissue>
    </source>
</reference>
<dbReference type="EMBL" id="JAIWYP010000010">
    <property type="protein sequence ID" value="KAH3754904.1"/>
    <property type="molecule type" value="Genomic_DNA"/>
</dbReference>
<dbReference type="SUPFAM" id="SSF49842">
    <property type="entry name" value="TNF-like"/>
    <property type="match status" value="1"/>
</dbReference>
<accession>A0A9D4DSR1</accession>
<sequence>MSVKVRLTATIQQVSSSTYVCESASCSVKLTRNEHVWVMKAQQSIASQIYETGNSWNSFTGTLIQEL</sequence>
<proteinExistence type="predicted"/>
<dbReference type="AlphaFoldDB" id="A0A9D4DSR1"/>
<evidence type="ECO:0000313" key="2">
    <source>
        <dbReference type="Proteomes" id="UP000828390"/>
    </source>
</evidence>
<protein>
    <submittedName>
        <fullName evidence="1">Uncharacterized protein</fullName>
    </submittedName>
</protein>
<name>A0A9D4DSR1_DREPO</name>
<evidence type="ECO:0000313" key="1">
    <source>
        <dbReference type="EMBL" id="KAH3754904.1"/>
    </source>
</evidence>
<organism evidence="1 2">
    <name type="scientific">Dreissena polymorpha</name>
    <name type="common">Zebra mussel</name>
    <name type="synonym">Mytilus polymorpha</name>
    <dbReference type="NCBI Taxonomy" id="45954"/>
    <lineage>
        <taxon>Eukaryota</taxon>
        <taxon>Metazoa</taxon>
        <taxon>Spiralia</taxon>
        <taxon>Lophotrochozoa</taxon>
        <taxon>Mollusca</taxon>
        <taxon>Bivalvia</taxon>
        <taxon>Autobranchia</taxon>
        <taxon>Heteroconchia</taxon>
        <taxon>Euheterodonta</taxon>
        <taxon>Imparidentia</taxon>
        <taxon>Neoheterodontei</taxon>
        <taxon>Myida</taxon>
        <taxon>Dreissenoidea</taxon>
        <taxon>Dreissenidae</taxon>
        <taxon>Dreissena</taxon>
    </lineage>
</organism>
<comment type="caution">
    <text evidence="1">The sequence shown here is derived from an EMBL/GenBank/DDBJ whole genome shotgun (WGS) entry which is preliminary data.</text>
</comment>
<dbReference type="InterPro" id="IPR008983">
    <property type="entry name" value="Tumour_necrosis_fac-like_dom"/>
</dbReference>